<protein>
    <submittedName>
        <fullName evidence="1">Uncharacterized protein</fullName>
    </submittedName>
</protein>
<comment type="caution">
    <text evidence="1">The sequence shown here is derived from an EMBL/GenBank/DDBJ whole genome shotgun (WGS) entry which is preliminary data.</text>
</comment>
<sequence>MRADRRSGTVLIGLLLTGLAGCTPSGPADTGSAAVPAEVRTALEATIAAINATANGPVAGQRAVLDDRADPGQAALQSSCGAATSTLSFEPVWTDLQAADFAPTSGTLTGPVYSLPTLIRIHRGGRIVGTDVAELHLTAVDGVGRTTALCVG</sequence>
<dbReference type="EMBL" id="WLYK01000008">
    <property type="protein sequence ID" value="MTD16128.1"/>
    <property type="molecule type" value="Genomic_DNA"/>
</dbReference>
<proteinExistence type="predicted"/>
<dbReference type="AlphaFoldDB" id="A0A7K1FPQ3"/>
<dbReference type="PROSITE" id="PS51257">
    <property type="entry name" value="PROKAR_LIPOPROTEIN"/>
    <property type="match status" value="1"/>
</dbReference>
<evidence type="ECO:0000313" key="1">
    <source>
        <dbReference type="EMBL" id="MTD16128.1"/>
    </source>
</evidence>
<evidence type="ECO:0000313" key="2">
    <source>
        <dbReference type="Proteomes" id="UP000460221"/>
    </source>
</evidence>
<accession>A0A7K1FPQ3</accession>
<name>A0A7K1FPQ3_9ACTN</name>
<dbReference type="Proteomes" id="UP000460221">
    <property type="component" value="Unassembled WGS sequence"/>
</dbReference>
<organism evidence="1 2">
    <name type="scientific">Nakamurella alba</name>
    <dbReference type="NCBI Taxonomy" id="2665158"/>
    <lineage>
        <taxon>Bacteria</taxon>
        <taxon>Bacillati</taxon>
        <taxon>Actinomycetota</taxon>
        <taxon>Actinomycetes</taxon>
        <taxon>Nakamurellales</taxon>
        <taxon>Nakamurellaceae</taxon>
        <taxon>Nakamurella</taxon>
    </lineage>
</organism>
<gene>
    <name evidence="1" type="ORF">GIS00_19500</name>
</gene>
<reference evidence="1 2" key="1">
    <citation type="submission" date="2019-11" db="EMBL/GenBank/DDBJ databases">
        <authorList>
            <person name="Jiang L.-Q."/>
        </authorList>
    </citation>
    <scope>NUCLEOTIDE SEQUENCE [LARGE SCALE GENOMIC DNA]</scope>
    <source>
        <strain evidence="1 2">YIM 132087</strain>
    </source>
</reference>
<dbReference type="RefSeq" id="WP_154770092.1">
    <property type="nucleotide sequence ID" value="NZ_WLYK01000008.1"/>
</dbReference>
<keyword evidence="2" id="KW-1185">Reference proteome</keyword>